<dbReference type="PROSITE" id="PS50994">
    <property type="entry name" value="INTEGRASE"/>
    <property type="match status" value="1"/>
</dbReference>
<feature type="compositionally biased region" description="Basic residues" evidence="1">
    <location>
        <begin position="276"/>
        <end position="287"/>
    </location>
</feature>
<dbReference type="Pfam" id="PF00385">
    <property type="entry name" value="Chromo"/>
    <property type="match status" value="1"/>
</dbReference>
<dbReference type="eggNOG" id="KOG0017">
    <property type="taxonomic scope" value="Eukaryota"/>
</dbReference>
<gene>
    <name evidence="4" type="ORF">CRE_24426</name>
</gene>
<feature type="compositionally biased region" description="Basic and acidic residues" evidence="1">
    <location>
        <begin position="344"/>
        <end position="359"/>
    </location>
</feature>
<organism evidence="5">
    <name type="scientific">Caenorhabditis remanei</name>
    <name type="common">Caenorhabditis vulgaris</name>
    <dbReference type="NCBI Taxonomy" id="31234"/>
    <lineage>
        <taxon>Eukaryota</taxon>
        <taxon>Metazoa</taxon>
        <taxon>Ecdysozoa</taxon>
        <taxon>Nematoda</taxon>
        <taxon>Chromadorea</taxon>
        <taxon>Rhabditida</taxon>
        <taxon>Rhabditina</taxon>
        <taxon>Rhabditomorpha</taxon>
        <taxon>Rhabditoidea</taxon>
        <taxon>Rhabditidae</taxon>
        <taxon>Peloderinae</taxon>
        <taxon>Caenorhabditis</taxon>
    </lineage>
</organism>
<dbReference type="SUPFAM" id="SSF54160">
    <property type="entry name" value="Chromo domain-like"/>
    <property type="match status" value="1"/>
</dbReference>
<dbReference type="InterPro" id="IPR012337">
    <property type="entry name" value="RNaseH-like_sf"/>
</dbReference>
<keyword evidence="5" id="KW-1185">Reference proteome</keyword>
<feature type="domain" description="Chromo" evidence="2">
    <location>
        <begin position="660"/>
        <end position="700"/>
    </location>
</feature>
<feature type="compositionally biased region" description="Basic residues" evidence="1">
    <location>
        <begin position="217"/>
        <end position="236"/>
    </location>
</feature>
<dbReference type="STRING" id="31234.E3MFZ0"/>
<dbReference type="CDD" id="cd00024">
    <property type="entry name" value="CD_CSD"/>
    <property type="match status" value="1"/>
</dbReference>
<dbReference type="InterPro" id="IPR016197">
    <property type="entry name" value="Chromo-like_dom_sf"/>
</dbReference>
<sequence>MAMMETTTTTTTTPKVKLIRKYHVVPYEEGSVIESAKRFLEVILNDKSLDASAKSRFYQDLLYRIRQHQDLPIVTEEMFEMLRENLSRHVGETAARTAAVAATTTTEEALQEVKPLETPQLPPPAPPPPPPPPPLQPDEDVVVAKKKKKKRQPPESAPSPPPPPPPPPLPPLPPAPKPFRKRPYAAIAGDDAGAATAVAPVEKKAKREAATAGVVRKGPKPVMKRRKLVTPGKAKKPTPAATTAAAAAAPSSPNPIRPIPVLRWQKRDYRFEPYPKRKPGPRRRRLRKSGENKKSGARVKKEEEGGVKREEVKPEEDVKPAKLVKSEIKSEPSSSDVKRVKREIKKEEEPEVEVKVKREPGRKRKMKLEPGEAATPKKKAKRQRGVESALEDLESFTLHRPNRKRFPRARTQAAGVYTDLQADLVDMAKYRRKNDEITFLLTVIDCYTRVLFVKPLTSKSGAVVAAAFEQIFTEMGTTPTILFTDDGKEFYNSVCRKLFDEHHIKHVSPKNDVKCGMVERANRTLKTRLAKYMTHAYGHRYIDELSRVVHAINHSVNRGIGKRPVDVRLGDFPIPLPENARRPSFKIKFAVGDHVRLASKRGFFDKGYEQGWTTEVFVISEVAPGRPVTYNVVDTNGEPIQGIFYSQELTKCTYNATGTYRIEKVLARRTRGRRKECLVRWEGYGAEFDSWIPESSVLQL</sequence>
<dbReference type="InterPro" id="IPR036397">
    <property type="entry name" value="RNaseH_sf"/>
</dbReference>
<dbReference type="Pfam" id="PF00665">
    <property type="entry name" value="rve"/>
    <property type="match status" value="1"/>
</dbReference>
<evidence type="ECO:0008006" key="6">
    <source>
        <dbReference type="Google" id="ProtNLM"/>
    </source>
</evidence>
<dbReference type="EMBL" id="DS268442">
    <property type="protein sequence ID" value="EFP01200.1"/>
    <property type="molecule type" value="Genomic_DNA"/>
</dbReference>
<dbReference type="HOGENOM" id="CLU_017368_1_0_1"/>
<feature type="region of interest" description="Disordered" evidence="1">
    <location>
        <begin position="117"/>
        <end position="394"/>
    </location>
</feature>
<dbReference type="GO" id="GO:0003676">
    <property type="term" value="F:nucleic acid binding"/>
    <property type="evidence" value="ECO:0007669"/>
    <property type="project" value="InterPro"/>
</dbReference>
<dbReference type="PANTHER" id="PTHR46585">
    <property type="entry name" value="INTEGRASE CORE DOMAIN CONTAINING PROTEIN"/>
    <property type="match status" value="1"/>
</dbReference>
<dbReference type="Gene3D" id="3.30.420.10">
    <property type="entry name" value="Ribonuclease H-like superfamily/Ribonuclease H"/>
    <property type="match status" value="1"/>
</dbReference>
<dbReference type="PROSITE" id="PS50013">
    <property type="entry name" value="CHROMO_2"/>
    <property type="match status" value="1"/>
</dbReference>
<dbReference type="PANTHER" id="PTHR46585:SF1">
    <property type="entry name" value="CHROMO DOMAIN-CONTAINING PROTEIN"/>
    <property type="match status" value="1"/>
</dbReference>
<feature type="domain" description="Integrase catalytic" evidence="3">
    <location>
        <begin position="403"/>
        <end position="572"/>
    </location>
</feature>
<dbReference type="Proteomes" id="UP000008281">
    <property type="component" value="Unassembled WGS sequence"/>
</dbReference>
<evidence type="ECO:0000259" key="3">
    <source>
        <dbReference type="PROSITE" id="PS50994"/>
    </source>
</evidence>
<dbReference type="InterPro" id="IPR023780">
    <property type="entry name" value="Chromo_domain"/>
</dbReference>
<dbReference type="Gene3D" id="2.40.50.40">
    <property type="match status" value="1"/>
</dbReference>
<feature type="compositionally biased region" description="Pro residues" evidence="1">
    <location>
        <begin position="155"/>
        <end position="177"/>
    </location>
</feature>
<proteinExistence type="predicted"/>
<feature type="compositionally biased region" description="Pro residues" evidence="1">
    <location>
        <begin position="120"/>
        <end position="136"/>
    </location>
</feature>
<feature type="compositionally biased region" description="Basic and acidic residues" evidence="1">
    <location>
        <begin position="288"/>
        <end position="330"/>
    </location>
</feature>
<dbReference type="GO" id="GO:0015074">
    <property type="term" value="P:DNA integration"/>
    <property type="evidence" value="ECO:0007669"/>
    <property type="project" value="InterPro"/>
</dbReference>
<evidence type="ECO:0000313" key="4">
    <source>
        <dbReference type="EMBL" id="EFP01200.1"/>
    </source>
</evidence>
<dbReference type="InterPro" id="IPR000953">
    <property type="entry name" value="Chromo/chromo_shadow_dom"/>
</dbReference>
<dbReference type="OrthoDB" id="5873082at2759"/>
<accession>E3MFZ0</accession>
<reference evidence="4" key="1">
    <citation type="submission" date="2007-07" db="EMBL/GenBank/DDBJ databases">
        <title>PCAP assembly of the Caenorhabditis remanei genome.</title>
        <authorList>
            <consortium name="The Caenorhabditis remanei Sequencing Consortium"/>
            <person name="Wilson R.K."/>
        </authorList>
    </citation>
    <scope>NUCLEOTIDE SEQUENCE [LARGE SCALE GENOMIC DNA]</scope>
    <source>
        <strain evidence="4">PB4641</strain>
    </source>
</reference>
<protein>
    <recommendedName>
        <fullName evidence="6">Integrase catalytic domain-containing protein</fullName>
    </recommendedName>
</protein>
<dbReference type="AlphaFoldDB" id="E3MFZ0"/>
<dbReference type="InterPro" id="IPR001584">
    <property type="entry name" value="Integrase_cat-core"/>
</dbReference>
<evidence type="ECO:0000256" key="1">
    <source>
        <dbReference type="SAM" id="MobiDB-lite"/>
    </source>
</evidence>
<feature type="compositionally biased region" description="Basic and acidic residues" evidence="1">
    <location>
        <begin position="265"/>
        <end position="275"/>
    </location>
</feature>
<evidence type="ECO:0000313" key="5">
    <source>
        <dbReference type="Proteomes" id="UP000008281"/>
    </source>
</evidence>
<dbReference type="InParanoid" id="E3MFZ0"/>
<feature type="compositionally biased region" description="Low complexity" evidence="1">
    <location>
        <begin position="237"/>
        <end position="250"/>
    </location>
</feature>
<dbReference type="SUPFAM" id="SSF53098">
    <property type="entry name" value="Ribonuclease H-like"/>
    <property type="match status" value="1"/>
</dbReference>
<evidence type="ECO:0000259" key="2">
    <source>
        <dbReference type="PROSITE" id="PS50013"/>
    </source>
</evidence>
<name>E3MFZ0_CAERE</name>
<feature type="compositionally biased region" description="Low complexity" evidence="1">
    <location>
        <begin position="185"/>
        <end position="199"/>
    </location>
</feature>